<sequence length="152" mass="17553">MLEFENPLVLGWVLDGTQFVVRDEDQLRLRVLPRYFSAMSMVEFQRELERLGFDRGDDEGDGLTFKHPVWIRSVLHCIHRWNKSAAAAKSKDGPHDGAAQDQAQSATCVVFDQQQQRRFCWPSSPLFQQNQRRPVACVPTWSLLHRPAIVCM</sequence>
<dbReference type="EMBL" id="CAADRA010005321">
    <property type="protein sequence ID" value="VFT88566.1"/>
    <property type="molecule type" value="Genomic_DNA"/>
</dbReference>
<dbReference type="EMBL" id="VJMH01005300">
    <property type="protein sequence ID" value="KAF0697619.1"/>
    <property type="molecule type" value="Genomic_DNA"/>
</dbReference>
<dbReference type="GO" id="GO:0003700">
    <property type="term" value="F:DNA-binding transcription factor activity"/>
    <property type="evidence" value="ECO:0007669"/>
    <property type="project" value="InterPro"/>
</dbReference>
<reference evidence="5" key="2">
    <citation type="submission" date="2019-06" db="EMBL/GenBank/DDBJ databases">
        <title>Genomics analysis of Aphanomyces spp. identifies a new class of oomycete effector associated with host adaptation.</title>
        <authorList>
            <person name="Gaulin E."/>
        </authorList>
    </citation>
    <scope>NUCLEOTIDE SEQUENCE</scope>
    <source>
        <strain evidence="5">CBS 578.67</strain>
    </source>
</reference>
<dbReference type="InterPro" id="IPR000232">
    <property type="entry name" value="HSF_DNA-bd"/>
</dbReference>
<gene>
    <name evidence="6" type="primary">Aste57867_11709</name>
    <name evidence="5" type="ORF">As57867_011666</name>
    <name evidence="6" type="ORF">ASTE57867_11709</name>
</gene>
<feature type="domain" description="HSF-type DNA-binding" evidence="4">
    <location>
        <begin position="7"/>
        <end position="74"/>
    </location>
</feature>
<evidence type="ECO:0000313" key="5">
    <source>
        <dbReference type="EMBL" id="KAF0697619.1"/>
    </source>
</evidence>
<name>A0A485KTQ1_9STRA</name>
<keyword evidence="2" id="KW-0238">DNA-binding</keyword>
<evidence type="ECO:0000259" key="4">
    <source>
        <dbReference type="Pfam" id="PF00447"/>
    </source>
</evidence>
<protein>
    <submittedName>
        <fullName evidence="6">Aste57867_11709 protein</fullName>
    </submittedName>
</protein>
<keyword evidence="7" id="KW-1185">Reference proteome</keyword>
<evidence type="ECO:0000256" key="2">
    <source>
        <dbReference type="ARBA" id="ARBA00023125"/>
    </source>
</evidence>
<evidence type="ECO:0000256" key="1">
    <source>
        <dbReference type="ARBA" id="ARBA00004123"/>
    </source>
</evidence>
<dbReference type="AlphaFoldDB" id="A0A485KTQ1"/>
<evidence type="ECO:0000313" key="6">
    <source>
        <dbReference type="EMBL" id="VFT88566.1"/>
    </source>
</evidence>
<dbReference type="Proteomes" id="UP000332933">
    <property type="component" value="Unassembled WGS sequence"/>
</dbReference>
<evidence type="ECO:0000313" key="7">
    <source>
        <dbReference type="Proteomes" id="UP000332933"/>
    </source>
</evidence>
<proteinExistence type="predicted"/>
<dbReference type="InterPro" id="IPR036388">
    <property type="entry name" value="WH-like_DNA-bd_sf"/>
</dbReference>
<dbReference type="GO" id="GO:0043565">
    <property type="term" value="F:sequence-specific DNA binding"/>
    <property type="evidence" value="ECO:0007669"/>
    <property type="project" value="InterPro"/>
</dbReference>
<dbReference type="SUPFAM" id="SSF46785">
    <property type="entry name" value="Winged helix' DNA-binding domain"/>
    <property type="match status" value="1"/>
</dbReference>
<dbReference type="Gene3D" id="1.10.10.10">
    <property type="entry name" value="Winged helix-like DNA-binding domain superfamily/Winged helix DNA-binding domain"/>
    <property type="match status" value="1"/>
</dbReference>
<organism evidence="6 7">
    <name type="scientific">Aphanomyces stellatus</name>
    <dbReference type="NCBI Taxonomy" id="120398"/>
    <lineage>
        <taxon>Eukaryota</taxon>
        <taxon>Sar</taxon>
        <taxon>Stramenopiles</taxon>
        <taxon>Oomycota</taxon>
        <taxon>Saprolegniomycetes</taxon>
        <taxon>Saprolegniales</taxon>
        <taxon>Verrucalvaceae</taxon>
        <taxon>Aphanomyces</taxon>
    </lineage>
</organism>
<dbReference type="InterPro" id="IPR036390">
    <property type="entry name" value="WH_DNA-bd_sf"/>
</dbReference>
<reference evidence="6 7" key="1">
    <citation type="submission" date="2019-03" db="EMBL/GenBank/DDBJ databases">
        <authorList>
            <person name="Gaulin E."/>
            <person name="Dumas B."/>
        </authorList>
    </citation>
    <scope>NUCLEOTIDE SEQUENCE [LARGE SCALE GENOMIC DNA]</scope>
    <source>
        <strain evidence="6">CBS 568.67</strain>
    </source>
</reference>
<keyword evidence="3" id="KW-0539">Nucleus</keyword>
<comment type="subcellular location">
    <subcellularLocation>
        <location evidence="1">Nucleus</location>
    </subcellularLocation>
</comment>
<accession>A0A485KTQ1</accession>
<dbReference type="GO" id="GO:0005634">
    <property type="term" value="C:nucleus"/>
    <property type="evidence" value="ECO:0007669"/>
    <property type="project" value="UniProtKB-SubCell"/>
</dbReference>
<evidence type="ECO:0000256" key="3">
    <source>
        <dbReference type="ARBA" id="ARBA00023242"/>
    </source>
</evidence>
<dbReference type="Pfam" id="PF00447">
    <property type="entry name" value="HSF_DNA-bind"/>
    <property type="match status" value="1"/>
</dbReference>